<evidence type="ECO:0000256" key="3">
    <source>
        <dbReference type="ARBA" id="ARBA00022553"/>
    </source>
</evidence>
<dbReference type="Proteomes" id="UP001209878">
    <property type="component" value="Unassembled WGS sequence"/>
</dbReference>
<dbReference type="EMBL" id="JAODUO010000260">
    <property type="protein sequence ID" value="KAK2184585.1"/>
    <property type="molecule type" value="Genomic_DNA"/>
</dbReference>
<dbReference type="PANTHER" id="PTHR14150">
    <property type="entry name" value="U3 SMALL NUCLEOLAR RNA-ASSOCIATED PROTEIN 14"/>
    <property type="match status" value="1"/>
</dbReference>
<dbReference type="Pfam" id="PF04615">
    <property type="entry name" value="Utp14"/>
    <property type="match status" value="1"/>
</dbReference>
<feature type="compositionally biased region" description="Polar residues" evidence="5">
    <location>
        <begin position="311"/>
        <end position="323"/>
    </location>
</feature>
<dbReference type="GO" id="GO:0032040">
    <property type="term" value="C:small-subunit processome"/>
    <property type="evidence" value="ECO:0007669"/>
    <property type="project" value="InterPro"/>
</dbReference>
<feature type="compositionally biased region" description="Basic and acidic residues" evidence="5">
    <location>
        <begin position="667"/>
        <end position="681"/>
    </location>
</feature>
<evidence type="ECO:0000256" key="1">
    <source>
        <dbReference type="ARBA" id="ARBA00004604"/>
    </source>
</evidence>
<feature type="compositionally biased region" description="Polar residues" evidence="5">
    <location>
        <begin position="274"/>
        <end position="283"/>
    </location>
</feature>
<dbReference type="PANTHER" id="PTHR14150:SF12">
    <property type="entry name" value="U3 SMALL NUCLEOLAR RNA-ASSOCIATED PROTEIN 14 HOMOLOG A"/>
    <property type="match status" value="1"/>
</dbReference>
<evidence type="ECO:0000256" key="5">
    <source>
        <dbReference type="SAM" id="MobiDB-lite"/>
    </source>
</evidence>
<accession>A0AAD9NY54</accession>
<sequence length="695" mass="79306">MVALKQTSTHSNLKKQLNRVQKRQKTLTTPLSKPEQERIERSVAYDKTTSEVSKWNSVVHTNRQALQLQFPLEKPSIQVTNTTEFVRKFQPHTSLEKEVAALLRGSQNVLTGGSELTEAERRALKAMSIDEARERRAELQKYRVLLSYKEAKAKRQKKIKSKRFHRVLRKERLKGEQKALDELKQTDPEAYTERLEQTERVRMQERMSLKHRGGSKFMKQQMIYGKYDDKSRQSVQEMLQKSRELSQKRTNPDASGDSSDDDDLEVVIADTTDVFPSSATIGQNPWMDAKVKVRKTAADPSQEPVVRQEVVSRNSSEDTSQPGVAQMDVIEETGKEDEENTASSADEDDKPNEDIEEIFSAVAKKQGKEKTQEKPVTKDSRRKKKRKARKERDSSNKISKQTIVHDLSDFVQPDNDEDFIRMSLTRRKAQEDFEDDLTDDESEVTPREAVKETEKANLATENKTKHVSVEVDPKKFFTIEKTLTRSKAPDLVTKDNEEGFVTDEDQRMTIAQAFASDDVIEEFRQEKKSTEERDKPKDIDLTLPGWGSWAGAGIIPSKRKNKRFIIKAPTAAPRKDAELHNVIISEKKDNSVAKHQVSHLPFPFSSVHQFESSVRQPIGKTWNPETAYHQLIKPKVVTRLGTVISPISKEATFSKEKQKSGNLGGKRKLDDVMPVGKKETGGKWAKRQRGGKPKK</sequence>
<reference evidence="6" key="1">
    <citation type="journal article" date="2023" name="Mol. Biol. Evol.">
        <title>Third-Generation Sequencing Reveals the Adaptive Role of the Epigenome in Three Deep-Sea Polychaetes.</title>
        <authorList>
            <person name="Perez M."/>
            <person name="Aroh O."/>
            <person name="Sun Y."/>
            <person name="Lan Y."/>
            <person name="Juniper S.K."/>
            <person name="Young C.R."/>
            <person name="Angers B."/>
            <person name="Qian P.Y."/>
        </authorList>
    </citation>
    <scope>NUCLEOTIDE SEQUENCE</scope>
    <source>
        <strain evidence="6">R07B-5</strain>
    </source>
</reference>
<gene>
    <name evidence="6" type="ORF">NP493_260g05005</name>
</gene>
<feature type="compositionally biased region" description="Basic residues" evidence="5">
    <location>
        <begin position="380"/>
        <end position="389"/>
    </location>
</feature>
<evidence type="ECO:0000256" key="4">
    <source>
        <dbReference type="ARBA" id="ARBA00023242"/>
    </source>
</evidence>
<comment type="subcellular location">
    <subcellularLocation>
        <location evidence="1">Nucleus</location>
        <location evidence="1">Nucleolus</location>
    </subcellularLocation>
</comment>
<feature type="compositionally biased region" description="Basic and acidic residues" evidence="5">
    <location>
        <begin position="240"/>
        <end position="251"/>
    </location>
</feature>
<dbReference type="AlphaFoldDB" id="A0AAD9NY54"/>
<feature type="region of interest" description="Disordered" evidence="5">
    <location>
        <begin position="1"/>
        <end position="36"/>
    </location>
</feature>
<comment type="caution">
    <text evidence="6">The sequence shown here is derived from an EMBL/GenBank/DDBJ whole genome shotgun (WGS) entry which is preliminary data.</text>
</comment>
<dbReference type="InterPro" id="IPR006709">
    <property type="entry name" value="SSU_processome_Utp14"/>
</dbReference>
<feature type="compositionally biased region" description="Basic residues" evidence="5">
    <location>
        <begin position="12"/>
        <end position="25"/>
    </location>
</feature>
<feature type="compositionally biased region" description="Basic residues" evidence="5">
    <location>
        <begin position="684"/>
        <end position="695"/>
    </location>
</feature>
<keyword evidence="4" id="KW-0539">Nucleus</keyword>
<feature type="compositionally biased region" description="Basic and acidic residues" evidence="5">
    <location>
        <begin position="366"/>
        <end position="379"/>
    </location>
</feature>
<evidence type="ECO:0000313" key="7">
    <source>
        <dbReference type="Proteomes" id="UP001209878"/>
    </source>
</evidence>
<evidence type="ECO:0000256" key="2">
    <source>
        <dbReference type="ARBA" id="ARBA00007774"/>
    </source>
</evidence>
<feature type="region of interest" description="Disordered" evidence="5">
    <location>
        <begin position="430"/>
        <end position="465"/>
    </location>
</feature>
<evidence type="ECO:0000313" key="6">
    <source>
        <dbReference type="EMBL" id="KAK2184585.1"/>
    </source>
</evidence>
<feature type="compositionally biased region" description="Acidic residues" evidence="5">
    <location>
        <begin position="329"/>
        <end position="357"/>
    </location>
</feature>
<feature type="compositionally biased region" description="Acidic residues" evidence="5">
    <location>
        <begin position="432"/>
        <end position="443"/>
    </location>
</feature>
<protein>
    <recommendedName>
        <fullName evidence="8">U3 small nucleolar RNA-associated protein 14</fullName>
    </recommendedName>
</protein>
<feature type="region of interest" description="Disordered" evidence="5">
    <location>
        <begin position="229"/>
        <end position="410"/>
    </location>
</feature>
<proteinExistence type="inferred from homology"/>
<comment type="similarity">
    <text evidence="2">Belongs to the UTP14 family.</text>
</comment>
<feature type="region of interest" description="Disordered" evidence="5">
    <location>
        <begin position="648"/>
        <end position="695"/>
    </location>
</feature>
<evidence type="ECO:0008006" key="8">
    <source>
        <dbReference type="Google" id="ProtNLM"/>
    </source>
</evidence>
<dbReference type="GO" id="GO:0006364">
    <property type="term" value="P:rRNA processing"/>
    <property type="evidence" value="ECO:0007669"/>
    <property type="project" value="InterPro"/>
</dbReference>
<keyword evidence="7" id="KW-1185">Reference proteome</keyword>
<feature type="compositionally biased region" description="Polar residues" evidence="5">
    <location>
        <begin position="1"/>
        <end position="11"/>
    </location>
</feature>
<name>A0AAD9NY54_RIDPI</name>
<feature type="compositionally biased region" description="Basic and acidic residues" evidence="5">
    <location>
        <begin position="444"/>
        <end position="455"/>
    </location>
</feature>
<keyword evidence="3" id="KW-0597">Phosphoprotein</keyword>
<organism evidence="6 7">
    <name type="scientific">Ridgeia piscesae</name>
    <name type="common">Tubeworm</name>
    <dbReference type="NCBI Taxonomy" id="27915"/>
    <lineage>
        <taxon>Eukaryota</taxon>
        <taxon>Metazoa</taxon>
        <taxon>Spiralia</taxon>
        <taxon>Lophotrochozoa</taxon>
        <taxon>Annelida</taxon>
        <taxon>Polychaeta</taxon>
        <taxon>Sedentaria</taxon>
        <taxon>Canalipalpata</taxon>
        <taxon>Sabellida</taxon>
        <taxon>Siboglinidae</taxon>
        <taxon>Ridgeia</taxon>
    </lineage>
</organism>